<reference evidence="1 2" key="2">
    <citation type="journal article" date="2022" name="Mol. Ecol. Resour.">
        <title>The genomes of chicory, endive, great burdock and yacon provide insights into Asteraceae paleo-polyploidization history and plant inulin production.</title>
        <authorList>
            <person name="Fan W."/>
            <person name="Wang S."/>
            <person name="Wang H."/>
            <person name="Wang A."/>
            <person name="Jiang F."/>
            <person name="Liu H."/>
            <person name="Zhao H."/>
            <person name="Xu D."/>
            <person name="Zhang Y."/>
        </authorList>
    </citation>
    <scope>NUCLEOTIDE SEQUENCE [LARGE SCALE GENOMIC DNA]</scope>
    <source>
        <strain evidence="2">cv. Punajuju</strain>
        <tissue evidence="1">Leaves</tissue>
    </source>
</reference>
<dbReference type="EMBL" id="CM042009">
    <property type="protein sequence ID" value="KAI3792374.1"/>
    <property type="molecule type" value="Genomic_DNA"/>
</dbReference>
<reference evidence="2" key="1">
    <citation type="journal article" date="2022" name="Mol. Ecol. Resour.">
        <title>The genomes of chicory, endive, great burdock and yacon provide insights into Asteraceae palaeo-polyploidization history and plant inulin production.</title>
        <authorList>
            <person name="Fan W."/>
            <person name="Wang S."/>
            <person name="Wang H."/>
            <person name="Wang A."/>
            <person name="Jiang F."/>
            <person name="Liu H."/>
            <person name="Zhao H."/>
            <person name="Xu D."/>
            <person name="Zhang Y."/>
        </authorList>
    </citation>
    <scope>NUCLEOTIDE SEQUENCE [LARGE SCALE GENOMIC DNA]</scope>
    <source>
        <strain evidence="2">cv. Punajuju</strain>
    </source>
</reference>
<comment type="caution">
    <text evidence="1">The sequence shown here is derived from an EMBL/GenBank/DDBJ whole genome shotgun (WGS) entry which is preliminary data.</text>
</comment>
<proteinExistence type="predicted"/>
<accession>A0ACB9H9D2</accession>
<name>A0ACB9H9D2_CICIN</name>
<dbReference type="Proteomes" id="UP001055811">
    <property type="component" value="Linkage Group LG01"/>
</dbReference>
<evidence type="ECO:0000313" key="2">
    <source>
        <dbReference type="Proteomes" id="UP001055811"/>
    </source>
</evidence>
<keyword evidence="2" id="KW-1185">Reference proteome</keyword>
<evidence type="ECO:0000313" key="1">
    <source>
        <dbReference type="EMBL" id="KAI3792374.1"/>
    </source>
</evidence>
<sequence length="430" mass="47243">MEHLHTLSPGVVMGDDDAFSMKYIGGLKVILSFRSVEDINSFLRVKDDWFSEFLLASEYQGHFERVSWLKIYGLPLNLWDRRNFDSIAGEFGRILVPFEASIDAKDLSHGRVCILTESRKRIDVEVPIEIDGQILSISVLEYEDGWFPLKTHEPVRGEDFQEQDDFSDDDSIGISDTVMIEDEEDEVEEGEIVGDDEEKVEDSFRWDTAGDGKLDQAGELAGDDSGSIHESINGAHGENEKELGEDQQFQGESSMGVVHANPEKNVSILPDRVSFGELKNLVPSGCFGPFNPNLNLQSPGGPIDNSVMGQGVRSSSKDCQKGDLAQARDFDGSYSKRRRIRNVSLNSGSIPPPPPNFALDEPPINSQEINLNKSPAIVVNPSSHLDQGACSTPEIVCTVRVGQAIGFDIAADNEILIEAMGEAGVQNANQ</sequence>
<organism evidence="1 2">
    <name type="scientific">Cichorium intybus</name>
    <name type="common">Chicory</name>
    <dbReference type="NCBI Taxonomy" id="13427"/>
    <lineage>
        <taxon>Eukaryota</taxon>
        <taxon>Viridiplantae</taxon>
        <taxon>Streptophyta</taxon>
        <taxon>Embryophyta</taxon>
        <taxon>Tracheophyta</taxon>
        <taxon>Spermatophyta</taxon>
        <taxon>Magnoliopsida</taxon>
        <taxon>eudicotyledons</taxon>
        <taxon>Gunneridae</taxon>
        <taxon>Pentapetalae</taxon>
        <taxon>asterids</taxon>
        <taxon>campanulids</taxon>
        <taxon>Asterales</taxon>
        <taxon>Asteraceae</taxon>
        <taxon>Cichorioideae</taxon>
        <taxon>Cichorieae</taxon>
        <taxon>Cichoriinae</taxon>
        <taxon>Cichorium</taxon>
    </lineage>
</organism>
<gene>
    <name evidence="1" type="ORF">L2E82_06251</name>
</gene>
<protein>
    <submittedName>
        <fullName evidence="1">Uncharacterized protein</fullName>
    </submittedName>
</protein>